<evidence type="ECO:0000313" key="2">
    <source>
        <dbReference type="EMBL" id="KAK8838183.1"/>
    </source>
</evidence>
<feature type="region of interest" description="Disordered" evidence="1">
    <location>
        <begin position="104"/>
        <end position="128"/>
    </location>
</feature>
<sequence>MPIPHEVTKDFFAPYEDPIFPTEEFARSHTDQMENRVNDLLYLFNLLDAAFGRRDNQNQNSNQPNESAQSESSNGQATVTMQNGRASFNLPNFNRVREGVLNHWLENQRNTDQEGQQQNQTESRPLDL</sequence>
<gene>
    <name evidence="2" type="ORF">M9Y10_035600</name>
</gene>
<evidence type="ECO:0000256" key="1">
    <source>
        <dbReference type="SAM" id="MobiDB-lite"/>
    </source>
</evidence>
<evidence type="ECO:0000313" key="3">
    <source>
        <dbReference type="Proteomes" id="UP001470230"/>
    </source>
</evidence>
<reference evidence="2 3" key="1">
    <citation type="submission" date="2024-04" db="EMBL/GenBank/DDBJ databases">
        <title>Tritrichomonas musculus Genome.</title>
        <authorList>
            <person name="Alves-Ferreira E."/>
            <person name="Grigg M."/>
            <person name="Lorenzi H."/>
            <person name="Galac M."/>
        </authorList>
    </citation>
    <scope>NUCLEOTIDE SEQUENCE [LARGE SCALE GENOMIC DNA]</scope>
    <source>
        <strain evidence="2 3">EAF2021</strain>
    </source>
</reference>
<keyword evidence="3" id="KW-1185">Reference proteome</keyword>
<proteinExistence type="predicted"/>
<protein>
    <submittedName>
        <fullName evidence="2">Uncharacterized protein</fullName>
    </submittedName>
</protein>
<dbReference type="EMBL" id="JAPFFF010000056">
    <property type="protein sequence ID" value="KAK8838183.1"/>
    <property type="molecule type" value="Genomic_DNA"/>
</dbReference>
<dbReference type="Proteomes" id="UP001470230">
    <property type="component" value="Unassembled WGS sequence"/>
</dbReference>
<feature type="region of interest" description="Disordered" evidence="1">
    <location>
        <begin position="54"/>
        <end position="92"/>
    </location>
</feature>
<feature type="compositionally biased region" description="Low complexity" evidence="1">
    <location>
        <begin position="57"/>
        <end position="74"/>
    </location>
</feature>
<accession>A0ABR2GW76</accession>
<name>A0ABR2GW76_9EUKA</name>
<organism evidence="2 3">
    <name type="scientific">Tritrichomonas musculus</name>
    <dbReference type="NCBI Taxonomy" id="1915356"/>
    <lineage>
        <taxon>Eukaryota</taxon>
        <taxon>Metamonada</taxon>
        <taxon>Parabasalia</taxon>
        <taxon>Tritrichomonadida</taxon>
        <taxon>Tritrichomonadidae</taxon>
        <taxon>Tritrichomonas</taxon>
    </lineage>
</organism>
<comment type="caution">
    <text evidence="2">The sequence shown here is derived from an EMBL/GenBank/DDBJ whole genome shotgun (WGS) entry which is preliminary data.</text>
</comment>
<feature type="compositionally biased region" description="Polar residues" evidence="1">
    <location>
        <begin position="105"/>
        <end position="128"/>
    </location>
</feature>
<feature type="compositionally biased region" description="Polar residues" evidence="1">
    <location>
        <begin position="75"/>
        <end position="92"/>
    </location>
</feature>